<protein>
    <submittedName>
        <fullName evidence="1">Uncharacterized protein</fullName>
    </submittedName>
</protein>
<sequence length="75" mass="8055">MGRLDRARALAHGGEVATGWVNCLGGLNSGGGDEWGSWLDRLIDDEGLIGDGWRRSSLAVSDEGAEWTGRLIMVR</sequence>
<name>A0AAW1VVH4_RUBAR</name>
<accession>A0AAW1VVH4</accession>
<keyword evidence="2" id="KW-1185">Reference proteome</keyword>
<dbReference type="EMBL" id="JBEDUW010000007">
    <property type="protein sequence ID" value="KAK9912358.1"/>
    <property type="molecule type" value="Genomic_DNA"/>
</dbReference>
<reference evidence="1 2" key="1">
    <citation type="journal article" date="2023" name="G3 (Bethesda)">
        <title>A chromosome-length genome assembly and annotation of blackberry (Rubus argutus, cv. 'Hillquist').</title>
        <authorList>
            <person name="Bruna T."/>
            <person name="Aryal R."/>
            <person name="Dudchenko O."/>
            <person name="Sargent D.J."/>
            <person name="Mead D."/>
            <person name="Buti M."/>
            <person name="Cavallini A."/>
            <person name="Hytonen T."/>
            <person name="Andres J."/>
            <person name="Pham M."/>
            <person name="Weisz D."/>
            <person name="Mascagni F."/>
            <person name="Usai G."/>
            <person name="Natali L."/>
            <person name="Bassil N."/>
            <person name="Fernandez G.E."/>
            <person name="Lomsadze A."/>
            <person name="Armour M."/>
            <person name="Olukolu B."/>
            <person name="Poorten T."/>
            <person name="Britton C."/>
            <person name="Davik J."/>
            <person name="Ashrafi H."/>
            <person name="Aiden E.L."/>
            <person name="Borodovsky M."/>
            <person name="Worthington M."/>
        </authorList>
    </citation>
    <scope>NUCLEOTIDE SEQUENCE [LARGE SCALE GENOMIC DNA]</scope>
    <source>
        <strain evidence="1">PI 553951</strain>
    </source>
</reference>
<proteinExistence type="predicted"/>
<evidence type="ECO:0000313" key="1">
    <source>
        <dbReference type="EMBL" id="KAK9912358.1"/>
    </source>
</evidence>
<comment type="caution">
    <text evidence="1">The sequence shown here is derived from an EMBL/GenBank/DDBJ whole genome shotgun (WGS) entry which is preliminary data.</text>
</comment>
<organism evidence="1 2">
    <name type="scientific">Rubus argutus</name>
    <name type="common">Southern blackberry</name>
    <dbReference type="NCBI Taxonomy" id="59490"/>
    <lineage>
        <taxon>Eukaryota</taxon>
        <taxon>Viridiplantae</taxon>
        <taxon>Streptophyta</taxon>
        <taxon>Embryophyta</taxon>
        <taxon>Tracheophyta</taxon>
        <taxon>Spermatophyta</taxon>
        <taxon>Magnoliopsida</taxon>
        <taxon>eudicotyledons</taxon>
        <taxon>Gunneridae</taxon>
        <taxon>Pentapetalae</taxon>
        <taxon>rosids</taxon>
        <taxon>fabids</taxon>
        <taxon>Rosales</taxon>
        <taxon>Rosaceae</taxon>
        <taxon>Rosoideae</taxon>
        <taxon>Rosoideae incertae sedis</taxon>
        <taxon>Rubus</taxon>
    </lineage>
</organism>
<evidence type="ECO:0000313" key="2">
    <source>
        <dbReference type="Proteomes" id="UP001457282"/>
    </source>
</evidence>
<dbReference type="Proteomes" id="UP001457282">
    <property type="component" value="Unassembled WGS sequence"/>
</dbReference>
<dbReference type="AlphaFoldDB" id="A0AAW1VVH4"/>
<gene>
    <name evidence="1" type="ORF">M0R45_036225</name>
</gene>